<evidence type="ECO:0000256" key="4">
    <source>
        <dbReference type="ARBA" id="ARBA00022989"/>
    </source>
</evidence>
<name>A0A7T8GY55_CALRO</name>
<gene>
    <name evidence="8" type="ORF">FKW44_013670</name>
</gene>
<comment type="caution">
    <text evidence="6">Lacks conserved residue(s) required for the propagation of feature annotation.</text>
</comment>
<feature type="transmembrane region" description="Helical" evidence="6">
    <location>
        <begin position="120"/>
        <end position="145"/>
    </location>
</feature>
<dbReference type="AlphaFoldDB" id="A0A7T8GY55"/>
<protein>
    <recommendedName>
        <fullName evidence="6">Anoctamin</fullName>
    </recommendedName>
</protein>
<dbReference type="GO" id="GO:0005254">
    <property type="term" value="F:chloride channel activity"/>
    <property type="evidence" value="ECO:0007669"/>
    <property type="project" value="TreeGrafter"/>
</dbReference>
<evidence type="ECO:0000256" key="1">
    <source>
        <dbReference type="ARBA" id="ARBA00004141"/>
    </source>
</evidence>
<evidence type="ECO:0000313" key="8">
    <source>
        <dbReference type="EMBL" id="QQP39832.1"/>
    </source>
</evidence>
<dbReference type="EMBL" id="CP045898">
    <property type="protein sequence ID" value="QQP39832.1"/>
    <property type="molecule type" value="Genomic_DNA"/>
</dbReference>
<evidence type="ECO:0000259" key="7">
    <source>
        <dbReference type="Pfam" id="PF04547"/>
    </source>
</evidence>
<evidence type="ECO:0000256" key="2">
    <source>
        <dbReference type="ARBA" id="ARBA00009671"/>
    </source>
</evidence>
<feature type="transmembrane region" description="Helical" evidence="6">
    <location>
        <begin position="6"/>
        <end position="22"/>
    </location>
</feature>
<evidence type="ECO:0000256" key="3">
    <source>
        <dbReference type="ARBA" id="ARBA00022692"/>
    </source>
</evidence>
<dbReference type="InterPro" id="IPR049452">
    <property type="entry name" value="Anoctamin_TM"/>
</dbReference>
<dbReference type="PANTHER" id="PTHR12308">
    <property type="entry name" value="ANOCTAMIN"/>
    <property type="match status" value="1"/>
</dbReference>
<dbReference type="Proteomes" id="UP000595437">
    <property type="component" value="Chromosome 9"/>
</dbReference>
<evidence type="ECO:0000256" key="6">
    <source>
        <dbReference type="RuleBase" id="RU280814"/>
    </source>
</evidence>
<dbReference type="PANTHER" id="PTHR12308:SF51">
    <property type="entry name" value="ANOCTAMIN-8"/>
    <property type="match status" value="1"/>
</dbReference>
<evidence type="ECO:0000313" key="9">
    <source>
        <dbReference type="Proteomes" id="UP000595437"/>
    </source>
</evidence>
<keyword evidence="3 6" id="KW-0812">Transmembrane</keyword>
<dbReference type="InterPro" id="IPR007632">
    <property type="entry name" value="Anoctamin"/>
</dbReference>
<accession>A0A7T8GY55</accession>
<keyword evidence="9" id="KW-1185">Reference proteome</keyword>
<reference evidence="9" key="1">
    <citation type="submission" date="2021-01" db="EMBL/GenBank/DDBJ databases">
        <title>Caligus Genome Assembly.</title>
        <authorList>
            <person name="Gallardo-Escarate C."/>
        </authorList>
    </citation>
    <scope>NUCLEOTIDE SEQUENCE [LARGE SCALE GENOMIC DNA]</scope>
</reference>
<evidence type="ECO:0000256" key="5">
    <source>
        <dbReference type="ARBA" id="ARBA00023136"/>
    </source>
</evidence>
<proteinExistence type="inferred from homology"/>
<comment type="similarity">
    <text evidence="2 6">Belongs to the anoctamin family.</text>
</comment>
<organism evidence="8 9">
    <name type="scientific">Caligus rogercresseyi</name>
    <name type="common">Sea louse</name>
    <dbReference type="NCBI Taxonomy" id="217165"/>
    <lineage>
        <taxon>Eukaryota</taxon>
        <taxon>Metazoa</taxon>
        <taxon>Ecdysozoa</taxon>
        <taxon>Arthropoda</taxon>
        <taxon>Crustacea</taxon>
        <taxon>Multicrustacea</taxon>
        <taxon>Hexanauplia</taxon>
        <taxon>Copepoda</taxon>
        <taxon>Siphonostomatoida</taxon>
        <taxon>Caligidae</taxon>
        <taxon>Caligus</taxon>
    </lineage>
</organism>
<keyword evidence="4 6" id="KW-1133">Transmembrane helix</keyword>
<sequence length="156" mass="18383">EIGFISFAIFNVLWSSLYLTFWKQRSSFISHDWGISTEADIEITKETRPLFKGEEQFNEITKETILFYPSWKRNMTRYFLSVPVMTLCLFFVGLVLFLILELQQGFDAVFSEEETSGILLYVPKILLAVIIPILDTIYYKIAYWLNDQGNEMQRFC</sequence>
<comment type="subcellular location">
    <subcellularLocation>
        <location evidence="1 6">Membrane</location>
        <topology evidence="1 6">Multi-pass membrane protein</topology>
    </subcellularLocation>
</comment>
<keyword evidence="5 6" id="KW-0472">Membrane</keyword>
<dbReference type="OrthoDB" id="296386at2759"/>
<feature type="non-terminal residue" evidence="8">
    <location>
        <position position="156"/>
    </location>
</feature>
<feature type="transmembrane region" description="Helical" evidence="6">
    <location>
        <begin position="78"/>
        <end position="100"/>
    </location>
</feature>
<feature type="domain" description="Anoctamin transmembrane" evidence="7">
    <location>
        <begin position="4"/>
        <end position="150"/>
    </location>
</feature>
<dbReference type="GO" id="GO:0005886">
    <property type="term" value="C:plasma membrane"/>
    <property type="evidence" value="ECO:0007669"/>
    <property type="project" value="TreeGrafter"/>
</dbReference>
<dbReference type="Pfam" id="PF04547">
    <property type="entry name" value="Anoctamin"/>
    <property type="match status" value="1"/>
</dbReference>